<proteinExistence type="predicted"/>
<evidence type="ECO:0000256" key="1">
    <source>
        <dbReference type="SAM" id="MobiDB-lite"/>
    </source>
</evidence>
<gene>
    <name evidence="2" type="ORF">ATE48_05395</name>
</gene>
<accession>A0A1B1AFP7</accession>
<dbReference type="Proteomes" id="UP000092498">
    <property type="component" value="Chromosome"/>
</dbReference>
<name>A0A1B1AFP7_9PROT</name>
<keyword evidence="3" id="KW-1185">Reference proteome</keyword>
<reference evidence="2 3" key="1">
    <citation type="submission" date="2015-11" db="EMBL/GenBank/DDBJ databases">
        <title>Whole-Genome Sequence of Candidatus Oderbacter manganicum from the National Park Lower Oder Valley, Germany.</title>
        <authorList>
            <person name="Braun B."/>
            <person name="Liere K."/>
            <person name="Szewzyk U."/>
        </authorList>
    </citation>
    <scope>NUCLEOTIDE SEQUENCE [LARGE SCALE GENOMIC DNA]</scope>
    <source>
        <strain evidence="2 3">OTSz_A_272</strain>
    </source>
</reference>
<feature type="region of interest" description="Disordered" evidence="1">
    <location>
        <begin position="55"/>
        <end position="77"/>
    </location>
</feature>
<evidence type="ECO:0000313" key="3">
    <source>
        <dbReference type="Proteomes" id="UP000092498"/>
    </source>
</evidence>
<dbReference type="AlphaFoldDB" id="A0A1B1AFP7"/>
<feature type="compositionally biased region" description="Basic and acidic residues" evidence="1">
    <location>
        <begin position="58"/>
        <end position="67"/>
    </location>
</feature>
<dbReference type="InParanoid" id="A0A1B1AFP7"/>
<dbReference type="KEGG" id="cbot:ATE48_05395"/>
<dbReference type="EMBL" id="CP013244">
    <property type="protein sequence ID" value="ANP45389.1"/>
    <property type="molecule type" value="Genomic_DNA"/>
</dbReference>
<protein>
    <submittedName>
        <fullName evidence="2">Uncharacterized protein</fullName>
    </submittedName>
</protein>
<organism evidence="2 3">
    <name type="scientific">Candidatus Viadribacter manganicus</name>
    <dbReference type="NCBI Taxonomy" id="1759059"/>
    <lineage>
        <taxon>Bacteria</taxon>
        <taxon>Pseudomonadati</taxon>
        <taxon>Pseudomonadota</taxon>
        <taxon>Alphaproteobacteria</taxon>
        <taxon>Hyphomonadales</taxon>
        <taxon>Hyphomonadaceae</taxon>
        <taxon>Candidatus Viadribacter</taxon>
    </lineage>
</organism>
<sequence>MDFGITLELHQGGAAAGAIEHEADRTVGRRVAARTGGDGDETLRGGVGLLLLSLGDTGDGKSQRGGDNRSAPPVNALPDSLAHAGRQERFEGGSILAVLQAPGATVAAKPH</sequence>
<evidence type="ECO:0000313" key="2">
    <source>
        <dbReference type="EMBL" id="ANP45389.1"/>
    </source>
</evidence>